<comment type="caution">
    <text evidence="2">The sequence shown here is derived from an EMBL/GenBank/DDBJ whole genome shotgun (WGS) entry which is preliminary data.</text>
</comment>
<dbReference type="EMBL" id="SSFO01000065">
    <property type="protein sequence ID" value="TXI34528.1"/>
    <property type="molecule type" value="Genomic_DNA"/>
</dbReference>
<keyword evidence="1" id="KW-0812">Transmembrane</keyword>
<accession>A0A5C7WD63</accession>
<proteinExistence type="predicted"/>
<reference evidence="2 3" key="1">
    <citation type="submission" date="2018-09" db="EMBL/GenBank/DDBJ databases">
        <title>Metagenome Assembled Genomes from an Advanced Water Purification Facility.</title>
        <authorList>
            <person name="Stamps B.W."/>
            <person name="Spear J.R."/>
        </authorList>
    </citation>
    <scope>NUCLEOTIDE SEQUENCE [LARGE SCALE GENOMIC DNA]</scope>
    <source>
        <strain evidence="2">Bin_52_1</strain>
    </source>
</reference>
<evidence type="ECO:0000313" key="2">
    <source>
        <dbReference type="EMBL" id="TXI34528.1"/>
    </source>
</evidence>
<dbReference type="AlphaFoldDB" id="A0A5C7WD63"/>
<gene>
    <name evidence="2" type="ORF">E6Q69_03645</name>
</gene>
<keyword evidence="1" id="KW-0472">Membrane</keyword>
<keyword evidence="1" id="KW-1133">Transmembrane helix</keyword>
<evidence type="ECO:0000256" key="1">
    <source>
        <dbReference type="SAM" id="Phobius"/>
    </source>
</evidence>
<feature type="transmembrane region" description="Helical" evidence="1">
    <location>
        <begin position="12"/>
        <end position="29"/>
    </location>
</feature>
<organism evidence="2 3">
    <name type="scientific">Aquipseudomonas alcaligenes</name>
    <name type="common">Pseudomonas alcaligenes</name>
    <dbReference type="NCBI Taxonomy" id="43263"/>
    <lineage>
        <taxon>Bacteria</taxon>
        <taxon>Pseudomonadati</taxon>
        <taxon>Pseudomonadota</taxon>
        <taxon>Gammaproteobacteria</taxon>
        <taxon>Pseudomonadales</taxon>
        <taxon>Pseudomonadaceae</taxon>
        <taxon>Aquipseudomonas</taxon>
    </lineage>
</organism>
<evidence type="ECO:0000313" key="3">
    <source>
        <dbReference type="Proteomes" id="UP000321110"/>
    </source>
</evidence>
<name>A0A5C7WD63_AQUAC</name>
<feature type="transmembrane region" description="Helical" evidence="1">
    <location>
        <begin position="50"/>
        <end position="71"/>
    </location>
</feature>
<protein>
    <submittedName>
        <fullName evidence="2">Uncharacterized protein</fullName>
    </submittedName>
</protein>
<sequence>MLEYSTADWAEVFGLVLPFSLVCYLALALTAKLISRILSYNFKKEWPNHWAAILLSPLASFGVLAFMIIKSEARKAQFDRYLTFGEHPDTLYLWVGGVAGVLIAISIAHSLKKAE</sequence>
<dbReference type="Proteomes" id="UP000321110">
    <property type="component" value="Unassembled WGS sequence"/>
</dbReference>
<feature type="transmembrane region" description="Helical" evidence="1">
    <location>
        <begin position="91"/>
        <end position="111"/>
    </location>
</feature>